<dbReference type="InterPro" id="IPR005543">
    <property type="entry name" value="PASTA_dom"/>
</dbReference>
<keyword evidence="1" id="KW-0812">Transmembrane</keyword>
<evidence type="ECO:0000256" key="1">
    <source>
        <dbReference type="SAM" id="Phobius"/>
    </source>
</evidence>
<evidence type="ECO:0000313" key="3">
    <source>
        <dbReference type="EMBL" id="GEN78692.1"/>
    </source>
</evidence>
<gene>
    <name evidence="3" type="ORF">AFE02nite_04260</name>
</gene>
<keyword evidence="1" id="KW-1133">Transmembrane helix</keyword>
<dbReference type="EMBL" id="BJYK01000001">
    <property type="protein sequence ID" value="GEN78692.1"/>
    <property type="molecule type" value="Genomic_DNA"/>
</dbReference>
<evidence type="ECO:0000259" key="2">
    <source>
        <dbReference type="PROSITE" id="PS51178"/>
    </source>
</evidence>
<organism evidence="3 4">
    <name type="scientific">Actinotalea fermentans</name>
    <dbReference type="NCBI Taxonomy" id="43671"/>
    <lineage>
        <taxon>Bacteria</taxon>
        <taxon>Bacillati</taxon>
        <taxon>Actinomycetota</taxon>
        <taxon>Actinomycetes</taxon>
        <taxon>Micrococcales</taxon>
        <taxon>Cellulomonadaceae</taxon>
        <taxon>Actinotalea</taxon>
    </lineage>
</organism>
<dbReference type="AlphaFoldDB" id="A0A511YU23"/>
<feature type="transmembrane region" description="Helical" evidence="1">
    <location>
        <begin position="12"/>
        <end position="36"/>
    </location>
</feature>
<keyword evidence="1" id="KW-0472">Membrane</keyword>
<protein>
    <recommendedName>
        <fullName evidence="2">PASTA domain-containing protein</fullName>
    </recommendedName>
</protein>
<name>A0A511YU23_9CELL</name>
<dbReference type="CDD" id="cd06577">
    <property type="entry name" value="PASTA_pknB"/>
    <property type="match status" value="3"/>
</dbReference>
<sequence>MEPDAQDPTVRGRWWLVVAVIAALVPALGGGVWWYLAAGPGAFTSVPDGIAAATLADARGALDDAGLEVATVDVFHPTAPAGAVVALAPTEGEQIRKGGLVTLTISRGPDLRAVFVEGVGQAVASTEAALAVAGLVPETQLEYSDTVPAGTVIAMALADGTPVAKGDKIPRGTEVVLTCSDGPAPVTIPNIVGLTRDAALAALAAAGLQVAESQAYHPDVPAGIVKLQDPAAGAEGHRLDTVSMVVSLGPEPPPPPPANVVVPSSVIGMTKFPALDLLGRKGFDARYERGTCTVDWAQCVVEKTVPAAGTSQPKGSKVTIWLTNPAGTPTGSLVVPAGLVGMTKFPALDLLSSTGFTPAYERNTCTVDWSECVVEYTVPAAGTTAPAGSTVTIWLRNP</sequence>
<reference evidence="3 4" key="1">
    <citation type="submission" date="2019-07" db="EMBL/GenBank/DDBJ databases">
        <title>Whole genome shotgun sequence of Actinotalea fermentans NBRC 105374.</title>
        <authorList>
            <person name="Hosoyama A."/>
            <person name="Uohara A."/>
            <person name="Ohji S."/>
            <person name="Ichikawa N."/>
        </authorList>
    </citation>
    <scope>NUCLEOTIDE SEQUENCE [LARGE SCALE GENOMIC DNA]</scope>
    <source>
        <strain evidence="3 4">NBRC 105374</strain>
    </source>
</reference>
<feature type="domain" description="PASTA" evidence="2">
    <location>
        <begin position="44"/>
        <end position="107"/>
    </location>
</feature>
<feature type="domain" description="PASTA" evidence="2">
    <location>
        <begin position="108"/>
        <end position="181"/>
    </location>
</feature>
<keyword evidence="4" id="KW-1185">Reference proteome</keyword>
<dbReference type="SMART" id="SM00740">
    <property type="entry name" value="PASTA"/>
    <property type="match status" value="4"/>
</dbReference>
<feature type="domain" description="PASTA" evidence="2">
    <location>
        <begin position="182"/>
        <end position="250"/>
    </location>
</feature>
<accession>A0A511YU23</accession>
<dbReference type="Gene3D" id="3.30.10.20">
    <property type="match status" value="5"/>
</dbReference>
<proteinExistence type="predicted"/>
<comment type="caution">
    <text evidence="3">The sequence shown here is derived from an EMBL/GenBank/DDBJ whole genome shotgun (WGS) entry which is preliminary data.</text>
</comment>
<evidence type="ECO:0000313" key="4">
    <source>
        <dbReference type="Proteomes" id="UP000321484"/>
    </source>
</evidence>
<dbReference type="Pfam" id="PF03793">
    <property type="entry name" value="PASTA"/>
    <property type="match status" value="3"/>
</dbReference>
<dbReference type="PROSITE" id="PS51178">
    <property type="entry name" value="PASTA"/>
    <property type="match status" value="3"/>
</dbReference>
<dbReference type="Proteomes" id="UP000321484">
    <property type="component" value="Unassembled WGS sequence"/>
</dbReference>